<gene>
    <name evidence="3" type="ORF">PXEA_LOCUS37706</name>
</gene>
<name>A0A448XT08_9PLAT</name>
<evidence type="ECO:0000256" key="1">
    <source>
        <dbReference type="SAM" id="MobiDB-lite"/>
    </source>
</evidence>
<keyword evidence="2" id="KW-0732">Signal</keyword>
<evidence type="ECO:0000313" key="3">
    <source>
        <dbReference type="EMBL" id="VEL44266.1"/>
    </source>
</evidence>
<evidence type="ECO:0008006" key="5">
    <source>
        <dbReference type="Google" id="ProtNLM"/>
    </source>
</evidence>
<organism evidence="3 4">
    <name type="scientific">Protopolystoma xenopodis</name>
    <dbReference type="NCBI Taxonomy" id="117903"/>
    <lineage>
        <taxon>Eukaryota</taxon>
        <taxon>Metazoa</taxon>
        <taxon>Spiralia</taxon>
        <taxon>Lophotrochozoa</taxon>
        <taxon>Platyhelminthes</taxon>
        <taxon>Monogenea</taxon>
        <taxon>Polyopisthocotylea</taxon>
        <taxon>Polystomatidea</taxon>
        <taxon>Polystomatidae</taxon>
        <taxon>Protopolystoma</taxon>
    </lineage>
</organism>
<feature type="signal peptide" evidence="2">
    <location>
        <begin position="1"/>
        <end position="32"/>
    </location>
</feature>
<proteinExistence type="predicted"/>
<reference evidence="3" key="1">
    <citation type="submission" date="2018-11" db="EMBL/GenBank/DDBJ databases">
        <authorList>
            <consortium name="Pathogen Informatics"/>
        </authorList>
    </citation>
    <scope>NUCLEOTIDE SEQUENCE</scope>
</reference>
<keyword evidence="4" id="KW-1185">Reference proteome</keyword>
<sequence length="228" mass="24526">MTRPAVIACSGRPGERQVRVVLVTLLASLCLGQQMPKTGRSRPQPVDETCRRDSSSGSSCSASPSLVFSSFRCPLPSSFIFHLPRPSIHPSIHPHSAILSTHWPVSWPAHHRSLASPPLLNSPSFPHAAGHFSTHPSPHLTASSITITRLSRFSPHTHSALNAAATPGIVYANRSRHLPACVCSCAQRTRVPHADTASCIKDIFSPLPARSTAGNITFDSTAWCSPHF</sequence>
<feature type="chain" id="PRO_5019048388" description="Secreted protein" evidence="2">
    <location>
        <begin position="33"/>
        <end position="228"/>
    </location>
</feature>
<dbReference type="Proteomes" id="UP000784294">
    <property type="component" value="Unassembled WGS sequence"/>
</dbReference>
<evidence type="ECO:0000313" key="4">
    <source>
        <dbReference type="Proteomes" id="UP000784294"/>
    </source>
</evidence>
<accession>A0A448XT08</accession>
<feature type="compositionally biased region" description="Low complexity" evidence="1">
    <location>
        <begin position="55"/>
        <end position="64"/>
    </location>
</feature>
<protein>
    <recommendedName>
        <fullName evidence="5">Secreted protein</fullName>
    </recommendedName>
</protein>
<feature type="region of interest" description="Disordered" evidence="1">
    <location>
        <begin position="36"/>
        <end position="64"/>
    </location>
</feature>
<comment type="caution">
    <text evidence="3">The sequence shown here is derived from an EMBL/GenBank/DDBJ whole genome shotgun (WGS) entry which is preliminary data.</text>
</comment>
<dbReference type="AlphaFoldDB" id="A0A448XT08"/>
<evidence type="ECO:0000256" key="2">
    <source>
        <dbReference type="SAM" id="SignalP"/>
    </source>
</evidence>
<dbReference type="EMBL" id="CAAALY010293117">
    <property type="protein sequence ID" value="VEL44266.1"/>
    <property type="molecule type" value="Genomic_DNA"/>
</dbReference>